<sequence length="83" mass="9632">MTGPLRGMPRTHHHHYNQIFPTINVARSAQFGSSSTGRGFEPLTERYFSDAPGTWDWAYDKQMTRENQNLITQHDIPIQNNQM</sequence>
<evidence type="ECO:0000313" key="1">
    <source>
        <dbReference type="Proteomes" id="UP000887565"/>
    </source>
</evidence>
<name>A0A915HNI3_ROMCU</name>
<dbReference type="WBParaSite" id="nRc.2.0.1.t03050-RA">
    <property type="protein sequence ID" value="nRc.2.0.1.t03050-RA"/>
    <property type="gene ID" value="nRc.2.0.1.g03050"/>
</dbReference>
<dbReference type="AlphaFoldDB" id="A0A915HNI3"/>
<protein>
    <submittedName>
        <fullName evidence="2">Uncharacterized protein</fullName>
    </submittedName>
</protein>
<accession>A0A915HNI3</accession>
<reference evidence="2" key="1">
    <citation type="submission" date="2022-11" db="UniProtKB">
        <authorList>
            <consortium name="WormBaseParasite"/>
        </authorList>
    </citation>
    <scope>IDENTIFICATION</scope>
</reference>
<keyword evidence="1" id="KW-1185">Reference proteome</keyword>
<proteinExistence type="predicted"/>
<dbReference type="Proteomes" id="UP000887565">
    <property type="component" value="Unplaced"/>
</dbReference>
<evidence type="ECO:0000313" key="2">
    <source>
        <dbReference type="WBParaSite" id="nRc.2.0.1.t03050-RA"/>
    </source>
</evidence>
<organism evidence="1 2">
    <name type="scientific">Romanomermis culicivorax</name>
    <name type="common">Nematode worm</name>
    <dbReference type="NCBI Taxonomy" id="13658"/>
    <lineage>
        <taxon>Eukaryota</taxon>
        <taxon>Metazoa</taxon>
        <taxon>Ecdysozoa</taxon>
        <taxon>Nematoda</taxon>
        <taxon>Enoplea</taxon>
        <taxon>Dorylaimia</taxon>
        <taxon>Mermithida</taxon>
        <taxon>Mermithoidea</taxon>
        <taxon>Mermithidae</taxon>
        <taxon>Romanomermis</taxon>
    </lineage>
</organism>